<dbReference type="InterPro" id="IPR011013">
    <property type="entry name" value="Gal_mutarotase_sf_dom"/>
</dbReference>
<evidence type="ECO:0000256" key="3">
    <source>
        <dbReference type="ARBA" id="ARBA00022679"/>
    </source>
</evidence>
<evidence type="ECO:0000259" key="8">
    <source>
        <dbReference type="Pfam" id="PF03636"/>
    </source>
</evidence>
<evidence type="ECO:0000259" key="7">
    <source>
        <dbReference type="Pfam" id="PF03633"/>
    </source>
</evidence>
<evidence type="ECO:0000256" key="1">
    <source>
        <dbReference type="ARBA" id="ARBA00006768"/>
    </source>
</evidence>
<dbReference type="Gene3D" id="2.70.98.40">
    <property type="entry name" value="Glycoside hydrolase, family 65, N-terminal domain"/>
    <property type="match status" value="1"/>
</dbReference>
<dbReference type="Pfam" id="PF03636">
    <property type="entry name" value="Glyco_hydro_65N"/>
    <property type="match status" value="1"/>
</dbReference>
<evidence type="ECO:0000256" key="2">
    <source>
        <dbReference type="ARBA" id="ARBA00022676"/>
    </source>
</evidence>
<dbReference type="EMBL" id="JAAROL010000001">
    <property type="protein sequence ID" value="MBC1330530.1"/>
    <property type="molecule type" value="Genomic_DNA"/>
</dbReference>
<feature type="domain" description="Glycoside hydrolase family 65 C-terminal" evidence="7">
    <location>
        <begin position="684"/>
        <end position="745"/>
    </location>
</feature>
<dbReference type="InterPro" id="IPR012341">
    <property type="entry name" value="6hp_glycosidase-like_sf"/>
</dbReference>
<name>A0A7X0TM02_9LIST</name>
<feature type="binding site" evidence="5">
    <location>
        <begin position="359"/>
        <end position="360"/>
    </location>
    <ligand>
        <name>substrate</name>
    </ligand>
</feature>
<evidence type="ECO:0000259" key="6">
    <source>
        <dbReference type="Pfam" id="PF03632"/>
    </source>
</evidence>
<keyword evidence="3" id="KW-0808">Transferase</keyword>
<dbReference type="AlphaFoldDB" id="A0A7X0TM02"/>
<organism evidence="9 10">
    <name type="scientific">Listeria booriae</name>
    <dbReference type="NCBI Taxonomy" id="1552123"/>
    <lineage>
        <taxon>Bacteria</taxon>
        <taxon>Bacillati</taxon>
        <taxon>Bacillota</taxon>
        <taxon>Bacilli</taxon>
        <taxon>Bacillales</taxon>
        <taxon>Listeriaceae</taxon>
        <taxon>Listeria</taxon>
    </lineage>
</organism>
<proteinExistence type="inferred from homology"/>
<dbReference type="PIRSF" id="PIRSF036289">
    <property type="entry name" value="Glycosyl_hydrolase_malt_phosph"/>
    <property type="match status" value="1"/>
</dbReference>
<keyword evidence="2" id="KW-0328">Glycosyltransferase</keyword>
<dbReference type="InterPro" id="IPR005196">
    <property type="entry name" value="Glyco_hydro_65_N"/>
</dbReference>
<gene>
    <name evidence="9" type="ORF">HB759_01080</name>
</gene>
<comment type="caution">
    <text evidence="9">The sequence shown here is derived from an EMBL/GenBank/DDBJ whole genome shotgun (WGS) entry which is preliminary data.</text>
</comment>
<dbReference type="PANTHER" id="PTHR11051:SF8">
    <property type="entry name" value="PROTEIN-GLUCOSYLGALACTOSYLHYDROXYLYSINE GLUCOSIDASE"/>
    <property type="match status" value="1"/>
</dbReference>
<dbReference type="SUPFAM" id="SSF48208">
    <property type="entry name" value="Six-hairpin glycosidases"/>
    <property type="match status" value="1"/>
</dbReference>
<protein>
    <submittedName>
        <fullName evidence="9">Glycoside hydrolase family 65 protein</fullName>
    </submittedName>
</protein>
<dbReference type="GO" id="GO:0005975">
    <property type="term" value="P:carbohydrate metabolic process"/>
    <property type="evidence" value="ECO:0007669"/>
    <property type="project" value="InterPro"/>
</dbReference>
<dbReference type="GO" id="GO:0030246">
    <property type="term" value="F:carbohydrate binding"/>
    <property type="evidence" value="ECO:0007669"/>
    <property type="project" value="InterPro"/>
</dbReference>
<evidence type="ECO:0000313" key="10">
    <source>
        <dbReference type="Proteomes" id="UP000532866"/>
    </source>
</evidence>
<dbReference type="InterPro" id="IPR008928">
    <property type="entry name" value="6-hairpin_glycosidase_sf"/>
</dbReference>
<dbReference type="GO" id="GO:0016757">
    <property type="term" value="F:glycosyltransferase activity"/>
    <property type="evidence" value="ECO:0007669"/>
    <property type="project" value="UniProtKB-KW"/>
</dbReference>
<feature type="active site" description="Proton donor" evidence="4">
    <location>
        <position position="486"/>
    </location>
</feature>
<feature type="binding site" evidence="5">
    <location>
        <begin position="587"/>
        <end position="588"/>
    </location>
    <ligand>
        <name>substrate</name>
    </ligand>
</feature>
<comment type="similarity">
    <text evidence="1">Belongs to the glycosyl hydrolase 65 family.</text>
</comment>
<dbReference type="Pfam" id="PF03632">
    <property type="entry name" value="Glyco_hydro_65m"/>
    <property type="match status" value="1"/>
</dbReference>
<dbReference type="InterPro" id="IPR037018">
    <property type="entry name" value="GH65_N"/>
</dbReference>
<dbReference type="Pfam" id="PF03633">
    <property type="entry name" value="Glyco_hydro_65C"/>
    <property type="match status" value="1"/>
</dbReference>
<dbReference type="InterPro" id="IPR017045">
    <property type="entry name" value="Malt_Pase/Glycosyl_Hdrlase"/>
</dbReference>
<dbReference type="SUPFAM" id="SSF74650">
    <property type="entry name" value="Galactose mutarotase-like"/>
    <property type="match status" value="1"/>
</dbReference>
<dbReference type="InterPro" id="IPR005194">
    <property type="entry name" value="Glyco_hydro_65_C"/>
</dbReference>
<keyword evidence="9" id="KW-0378">Hydrolase</keyword>
<evidence type="ECO:0000256" key="5">
    <source>
        <dbReference type="PIRSR" id="PIRSR036289-51"/>
    </source>
</evidence>
<dbReference type="PANTHER" id="PTHR11051">
    <property type="entry name" value="GLYCOSYL HYDROLASE-RELATED"/>
    <property type="match status" value="1"/>
</dbReference>
<dbReference type="RefSeq" id="WP_185372469.1">
    <property type="nucleotide sequence ID" value="NZ_JAARNB010000001.1"/>
</dbReference>
<evidence type="ECO:0000313" key="9">
    <source>
        <dbReference type="EMBL" id="MBC1330530.1"/>
    </source>
</evidence>
<dbReference type="Gene3D" id="1.50.10.10">
    <property type="match status" value="1"/>
</dbReference>
<evidence type="ECO:0000256" key="4">
    <source>
        <dbReference type="PIRSR" id="PIRSR036289-50"/>
    </source>
</evidence>
<dbReference type="Proteomes" id="UP000532866">
    <property type="component" value="Unassembled WGS sequence"/>
</dbReference>
<sequence length="745" mass="84202">MKQINPSIIYPIENWHVSETKFDITTNQRSETIFTVGNGYIGIRGCLEENSSELENHTLPGTYINGFYETAPIIYGEAAYGYAKNHQTILNVPNALPVTITMDGEKISLFTGKITNHTRKIDFKNGLYERHITWTSAKTGKQLAVSFSRLTSFTRKHIAALKIQVIPINFTQADIKIESALQGAVTNQEHDGDPRAGAAFSGQVLRTKETIQQNGILGLVQETLASELEIASGIKHSMPGEITQKTDFWSEKWYFDGSEPIEITKFISYVATTENNREMLCNELATASSLGFDTLLQEQTAFLTDFWETADIQVTGDDALQQALRFNAFHLLQSVGRDGKTNIAAKGVTGEGYEGHYFWDTEIFIFPFFVFTKPEIAKKLLEHRYSLLPNAKERARDLACSGALFPWRTINGEEASAYYPAGTAQIHINADIMHALKLYVEVTGDTQFLREKGLEMLIETSRFYMDYGDFVAGRGFVINGVTGPDEYTALINNNTYTNLMVKDQLEFLVASLTEEISTQFDITDTEIKQWKQAAKQMYIHRTDSALIGQDDSFLTKGKWPFEATNEAQYPLLLHFHPMKIYQKQVLKQADLILAMVLQSERFTAEEKLVNYDYYEPLTTHDSSLSPATHAIIAAELDRMEQAVSFFYYTARTDLDDYHHNVKDGVHTAAMAGSWLAIVYGFAGLRIKNGNLHFQPKLPKEWTSYQFRITFQGRLIEVTTNLKGTTYRLIHGETISIFSDNNSVQL</sequence>
<dbReference type="Gene3D" id="2.60.420.10">
    <property type="entry name" value="Maltose phosphorylase, domain 3"/>
    <property type="match status" value="1"/>
</dbReference>
<dbReference type="InterPro" id="IPR005195">
    <property type="entry name" value="Glyco_hydro_65_M"/>
</dbReference>
<feature type="domain" description="Glycoside hydrolase family 65 central catalytic" evidence="6">
    <location>
        <begin position="325"/>
        <end position="674"/>
    </location>
</feature>
<feature type="domain" description="Glycoside hydrolase family 65 N-terminal" evidence="8">
    <location>
        <begin position="19"/>
        <end position="270"/>
    </location>
</feature>
<reference evidence="9 10" key="1">
    <citation type="submission" date="2020-03" db="EMBL/GenBank/DDBJ databases">
        <title>Soil Listeria distribution.</title>
        <authorList>
            <person name="Liao J."/>
            <person name="Wiedmann M."/>
        </authorList>
    </citation>
    <scope>NUCLEOTIDE SEQUENCE [LARGE SCALE GENOMIC DNA]</scope>
    <source>
        <strain evidence="9 10">FSL L7-1833</strain>
    </source>
</reference>
<accession>A0A7X0TM02</accession>
<dbReference type="GO" id="GO:0004553">
    <property type="term" value="F:hydrolase activity, hydrolyzing O-glycosyl compounds"/>
    <property type="evidence" value="ECO:0007669"/>
    <property type="project" value="TreeGrafter"/>
</dbReference>